<dbReference type="InterPro" id="IPR001387">
    <property type="entry name" value="Cro/C1-type_HTH"/>
</dbReference>
<keyword evidence="1" id="KW-0238">DNA-binding</keyword>
<protein>
    <submittedName>
        <fullName evidence="3">XRE family transcriptional regulator</fullName>
    </submittedName>
</protein>
<name>A0A4Y9FKA5_STRAI</name>
<dbReference type="Pfam" id="PF12844">
    <property type="entry name" value="HTH_19"/>
    <property type="match status" value="1"/>
</dbReference>
<accession>A0A4Y9FKA5</accession>
<proteinExistence type="predicted"/>
<gene>
    <name evidence="3" type="ORF">E4U01_10650</name>
</gene>
<evidence type="ECO:0000259" key="2">
    <source>
        <dbReference type="PROSITE" id="PS50943"/>
    </source>
</evidence>
<dbReference type="CDD" id="cd00093">
    <property type="entry name" value="HTH_XRE"/>
    <property type="match status" value="1"/>
</dbReference>
<dbReference type="SUPFAM" id="SSF47413">
    <property type="entry name" value="lambda repressor-like DNA-binding domains"/>
    <property type="match status" value="1"/>
</dbReference>
<dbReference type="AlphaFoldDB" id="A0A4Y9FKA5"/>
<comment type="caution">
    <text evidence="3">The sequence shown here is derived from an EMBL/GenBank/DDBJ whole genome shotgun (WGS) entry which is preliminary data.</text>
</comment>
<evidence type="ECO:0000313" key="4">
    <source>
        <dbReference type="Proteomes" id="UP000297747"/>
    </source>
</evidence>
<organism evidence="3 4">
    <name type="scientific">Streptococcus acidominimus</name>
    <dbReference type="NCBI Taxonomy" id="1326"/>
    <lineage>
        <taxon>Bacteria</taxon>
        <taxon>Bacillati</taxon>
        <taxon>Bacillota</taxon>
        <taxon>Bacilli</taxon>
        <taxon>Lactobacillales</taxon>
        <taxon>Streptococcaceae</taxon>
        <taxon>Streptococcus</taxon>
    </lineage>
</organism>
<dbReference type="PROSITE" id="PS50943">
    <property type="entry name" value="HTH_CROC1"/>
    <property type="match status" value="1"/>
</dbReference>
<reference evidence="3 4" key="1">
    <citation type="submission" date="2019-03" db="EMBL/GenBank/DDBJ databases">
        <title>Diversity of the mouse oral microbiome.</title>
        <authorList>
            <person name="Joseph S."/>
            <person name="Aduse-Opoku J."/>
            <person name="Curtis M."/>
            <person name="Wade W."/>
            <person name="Hashim A."/>
        </authorList>
    </citation>
    <scope>NUCLEOTIDE SEQUENCE [LARGE SCALE GENOMIC DNA]</scope>
    <source>
        <strain evidence="3 4">HT4</strain>
    </source>
</reference>
<dbReference type="EMBL" id="SPQA01000124">
    <property type="protein sequence ID" value="TFU28668.1"/>
    <property type="molecule type" value="Genomic_DNA"/>
</dbReference>
<feature type="domain" description="HTH cro/C1-type" evidence="2">
    <location>
        <begin position="6"/>
        <end position="60"/>
    </location>
</feature>
<dbReference type="PANTHER" id="PTHR46558">
    <property type="entry name" value="TRACRIPTIONAL REGULATORY PROTEIN-RELATED-RELATED"/>
    <property type="match status" value="1"/>
</dbReference>
<dbReference type="InterPro" id="IPR010982">
    <property type="entry name" value="Lambda_DNA-bd_dom_sf"/>
</dbReference>
<dbReference type="SMART" id="SM00530">
    <property type="entry name" value="HTH_XRE"/>
    <property type="match status" value="1"/>
</dbReference>
<evidence type="ECO:0000313" key="3">
    <source>
        <dbReference type="EMBL" id="TFU28668.1"/>
    </source>
</evidence>
<dbReference type="Gene3D" id="1.10.260.40">
    <property type="entry name" value="lambda repressor-like DNA-binding domains"/>
    <property type="match status" value="1"/>
</dbReference>
<dbReference type="GO" id="GO:0003677">
    <property type="term" value="F:DNA binding"/>
    <property type="evidence" value="ECO:0007669"/>
    <property type="project" value="UniProtKB-KW"/>
</dbReference>
<sequence length="70" mass="8105">MLPQRLKELRTEAGLTQKEIADKLKIGQNSYSNWEKGIRTPIFPTLEKLAEFFNVPTDYLLGNSNIRLVR</sequence>
<evidence type="ECO:0000256" key="1">
    <source>
        <dbReference type="ARBA" id="ARBA00023125"/>
    </source>
</evidence>
<dbReference type="PANTHER" id="PTHR46558:SF13">
    <property type="entry name" value="HTH-TYPE TRANSCRIPTIONAL REGULATOR IMMR"/>
    <property type="match status" value="1"/>
</dbReference>
<dbReference type="Proteomes" id="UP000297747">
    <property type="component" value="Unassembled WGS sequence"/>
</dbReference>